<evidence type="ECO:0000256" key="1">
    <source>
        <dbReference type="SAM" id="MobiDB-lite"/>
    </source>
</evidence>
<comment type="caution">
    <text evidence="3">The sequence shown here is derived from an EMBL/GenBank/DDBJ whole genome shotgun (WGS) entry which is preliminary data.</text>
</comment>
<dbReference type="EMBL" id="BKCJ010009280">
    <property type="protein sequence ID" value="GEU86240.1"/>
    <property type="molecule type" value="Genomic_DNA"/>
</dbReference>
<evidence type="ECO:0000259" key="2">
    <source>
        <dbReference type="Pfam" id="PF07727"/>
    </source>
</evidence>
<dbReference type="Pfam" id="PF07727">
    <property type="entry name" value="RVT_2"/>
    <property type="match status" value="1"/>
</dbReference>
<accession>A0A6L2NJP6</accession>
<feature type="region of interest" description="Disordered" evidence="1">
    <location>
        <begin position="235"/>
        <end position="294"/>
    </location>
</feature>
<organism evidence="3">
    <name type="scientific">Tanacetum cinerariifolium</name>
    <name type="common">Dalmatian daisy</name>
    <name type="synonym">Chrysanthemum cinerariifolium</name>
    <dbReference type="NCBI Taxonomy" id="118510"/>
    <lineage>
        <taxon>Eukaryota</taxon>
        <taxon>Viridiplantae</taxon>
        <taxon>Streptophyta</taxon>
        <taxon>Embryophyta</taxon>
        <taxon>Tracheophyta</taxon>
        <taxon>Spermatophyta</taxon>
        <taxon>Magnoliopsida</taxon>
        <taxon>eudicotyledons</taxon>
        <taxon>Gunneridae</taxon>
        <taxon>Pentapetalae</taxon>
        <taxon>asterids</taxon>
        <taxon>campanulids</taxon>
        <taxon>Asterales</taxon>
        <taxon>Asteraceae</taxon>
        <taxon>Asteroideae</taxon>
        <taxon>Anthemideae</taxon>
        <taxon>Anthemidinae</taxon>
        <taxon>Tanacetum</taxon>
    </lineage>
</organism>
<name>A0A6L2NJP6_TANCI</name>
<dbReference type="AlphaFoldDB" id="A0A6L2NJP6"/>
<dbReference type="InterPro" id="IPR013103">
    <property type="entry name" value="RVT_2"/>
</dbReference>
<feature type="domain" description="Reverse transcriptase Ty1/copia-type" evidence="2">
    <location>
        <begin position="376"/>
        <end position="449"/>
    </location>
</feature>
<evidence type="ECO:0000313" key="3">
    <source>
        <dbReference type="EMBL" id="GEU86240.1"/>
    </source>
</evidence>
<dbReference type="PANTHER" id="PTHR11439">
    <property type="entry name" value="GAG-POL-RELATED RETROTRANSPOSON"/>
    <property type="match status" value="1"/>
</dbReference>
<dbReference type="CDD" id="cd09272">
    <property type="entry name" value="RNase_HI_RT_Ty1"/>
    <property type="match status" value="1"/>
</dbReference>
<feature type="compositionally biased region" description="Basic and acidic residues" evidence="1">
    <location>
        <begin position="268"/>
        <end position="280"/>
    </location>
</feature>
<reference evidence="3" key="1">
    <citation type="journal article" date="2019" name="Sci. Rep.">
        <title>Draft genome of Tanacetum cinerariifolium, the natural source of mosquito coil.</title>
        <authorList>
            <person name="Yamashiro T."/>
            <person name="Shiraishi A."/>
            <person name="Satake H."/>
            <person name="Nakayama K."/>
        </authorList>
    </citation>
    <scope>NUCLEOTIDE SEQUENCE</scope>
</reference>
<dbReference type="PANTHER" id="PTHR11439:SF496">
    <property type="entry name" value="RNA-DIRECTED DNA POLYMERASE"/>
    <property type="match status" value="1"/>
</dbReference>
<sequence length="766" mass="87296">MVAAAKHPMLTPVNGDTPPPMRIINGIEQTYPSTTAKEKLARKNELKMAMLTMRPRRFLKKTGRKVGANEFETIGFDKTKVECYNFHKRGHFTKECMAPRENRNKEPVRMNVTVETTDANALVTQDGFRYDWCDQAEDGPINFALMAYTSSGFDSQVFDNYVNDKHTTCKGYYVVPSLYIGNFMPLKRDLILAIMDEYVVSESVTSVPAVATNEAKTNESKPKYVSEPLIKDWVSDSEDENETETKSKQRKPSFSKIEFVKPNKKTKSPRESVKQEEHNRQAKHPRKNSQSSRAFGKYLEEKHVIWAQFGKKQDKNTTLQDFNEALNLQCVETASQSSLALSMIEGDNVTTICEDVKRIDHCERAMNAEIQSMYDNKVWKLVDLPPGAKVVKSKWIYKKKTDMDGLVYIYKACLVAKGFTQTYGVDYEETFSPIADIRAIRIVIAIAAEQPKGFVDPDHPRKVCKLQRSIYGLKQASRSWNKRFDKEIKSLQEVKDYLGKCFSMKDLGYAAYILGIKIYRDRSRRLIGLSQDAYLDKILKRYRMDGSKRGAIPMQVNCHLDKSQCVKSKDDKARMQNVPYASDVGSIMYDVRCTRPDVVFAQNITSRFQQSPGEAQWTAVKNILKYLRRTKDMFLVYGGNSDAELQKSSKQCTTAQHAAEAEYIAAAEAAKEAVWIRKFIDELGVVPSNNYPIEMNCDNNAAISIAKEPGIMKGARHFQRKFHYVHECVETGEIEMVKVHTDDNLADLFTKALAGPKFIQMTSSYM</sequence>
<gene>
    <name evidence="3" type="ORF">Tci_058218</name>
</gene>
<protein>
    <recommendedName>
        <fullName evidence="2">Reverse transcriptase Ty1/copia-type domain-containing protein</fullName>
    </recommendedName>
</protein>
<proteinExistence type="predicted"/>